<keyword evidence="5 9" id="KW-0765">Sulfation</keyword>
<comment type="subcellular location">
    <subcellularLocation>
        <location evidence="1 9">Secreted</location>
    </subcellularLocation>
</comment>
<evidence type="ECO:0000313" key="11">
    <source>
        <dbReference type="Proteomes" id="UP000594263"/>
    </source>
</evidence>
<comment type="PTM">
    <text evidence="9">Sulfation is important for activity and for the binding to a putative membrane receptor.</text>
</comment>
<organism evidence="10 11">
    <name type="scientific">Kalanchoe fedtschenkoi</name>
    <name type="common">Lavender scallops</name>
    <name type="synonym">South American air plant</name>
    <dbReference type="NCBI Taxonomy" id="63787"/>
    <lineage>
        <taxon>Eukaryota</taxon>
        <taxon>Viridiplantae</taxon>
        <taxon>Streptophyta</taxon>
        <taxon>Embryophyta</taxon>
        <taxon>Tracheophyta</taxon>
        <taxon>Spermatophyta</taxon>
        <taxon>Magnoliopsida</taxon>
        <taxon>eudicotyledons</taxon>
        <taxon>Gunneridae</taxon>
        <taxon>Pentapetalae</taxon>
        <taxon>Saxifragales</taxon>
        <taxon>Crassulaceae</taxon>
        <taxon>Kalanchoe</taxon>
    </lineage>
</organism>
<dbReference type="GO" id="GO:0008283">
    <property type="term" value="P:cell population proliferation"/>
    <property type="evidence" value="ECO:0007669"/>
    <property type="project" value="UniProtKB-UniRule"/>
</dbReference>
<evidence type="ECO:0000256" key="5">
    <source>
        <dbReference type="ARBA" id="ARBA00022641"/>
    </source>
</evidence>
<evidence type="ECO:0000256" key="6">
    <source>
        <dbReference type="ARBA" id="ARBA00022729"/>
    </source>
</evidence>
<feature type="signal peptide" evidence="9">
    <location>
        <begin position="1"/>
        <end position="25"/>
    </location>
</feature>
<accession>A0A7N0VFZ2</accession>
<comment type="similarity">
    <text evidence="2 9">Belongs to the phytosulfokine family.</text>
</comment>
<dbReference type="GO" id="GO:0008083">
    <property type="term" value="F:growth factor activity"/>
    <property type="evidence" value="ECO:0007669"/>
    <property type="project" value="UniProtKB-UniRule"/>
</dbReference>
<dbReference type="GO" id="GO:0005576">
    <property type="term" value="C:extracellular region"/>
    <property type="evidence" value="ECO:0007669"/>
    <property type="project" value="UniProtKB-SubCell"/>
</dbReference>
<evidence type="ECO:0000256" key="7">
    <source>
        <dbReference type="ARBA" id="ARBA00022782"/>
    </source>
</evidence>
<keyword evidence="3 9" id="KW-0217">Developmental protein</keyword>
<evidence type="ECO:0000313" key="10">
    <source>
        <dbReference type="EnsemblPlants" id="Kaladp0694s0001.1.v1.1"/>
    </source>
</evidence>
<dbReference type="AlphaFoldDB" id="A0A7N0VFZ2"/>
<protein>
    <recommendedName>
        <fullName evidence="9">Phytosulfokine</fullName>
    </recommendedName>
    <component>
        <recommendedName>
            <fullName evidence="9">Phytosulfokine-alpha</fullName>
            <shortName evidence="9">PSK-alpha</shortName>
            <shortName evidence="9">Phytosulfokine-a</shortName>
        </recommendedName>
    </component>
    <component>
        <recommendedName>
            <fullName evidence="9">Phytosulfokine-beta</fullName>
            <shortName evidence="9">PSK-beta</shortName>
            <shortName evidence="9">Phytosulfokine-b</shortName>
        </recommendedName>
    </component>
</protein>
<sequence>MPKLATSMIILAFLLFSLIPQHASARPLQGTVPHKEVHQGDEKAVDAVEDGCDGISEYECLMRRSLAAHLDYIYTQKNNNP</sequence>
<reference evidence="10" key="1">
    <citation type="submission" date="2021-01" db="UniProtKB">
        <authorList>
            <consortium name="EnsemblPlants"/>
        </authorList>
    </citation>
    <scope>IDENTIFICATION</scope>
</reference>
<evidence type="ECO:0000256" key="1">
    <source>
        <dbReference type="ARBA" id="ARBA00004613"/>
    </source>
</evidence>
<dbReference type="InterPro" id="IPR009438">
    <property type="entry name" value="Phytosulfokine"/>
</dbReference>
<dbReference type="GO" id="GO:0030154">
    <property type="term" value="P:cell differentiation"/>
    <property type="evidence" value="ECO:0007669"/>
    <property type="project" value="UniProtKB-UniRule"/>
</dbReference>
<keyword evidence="7 9" id="KW-0221">Differentiation</keyword>
<name>A0A7N0VFZ2_KALFE</name>
<evidence type="ECO:0000256" key="2">
    <source>
        <dbReference type="ARBA" id="ARBA00010781"/>
    </source>
</evidence>
<dbReference type="PANTHER" id="PTHR33285:SF55">
    <property type="entry name" value="PHYTOSULFOKINES 3"/>
    <property type="match status" value="1"/>
</dbReference>
<dbReference type="PANTHER" id="PTHR33285">
    <property type="entry name" value="PHYTOSULFOKINES 3"/>
    <property type="match status" value="1"/>
</dbReference>
<keyword evidence="6 9" id="KW-0732">Signal</keyword>
<evidence type="ECO:0000256" key="4">
    <source>
        <dbReference type="ARBA" id="ARBA00022525"/>
    </source>
</evidence>
<dbReference type="Gramene" id="Kaladp0694s0001.1.v1.1">
    <property type="protein sequence ID" value="Kaladp0694s0001.1.v1.1"/>
    <property type="gene ID" value="Kaladp0694s0001.v1.1"/>
</dbReference>
<evidence type="ECO:0000256" key="8">
    <source>
        <dbReference type="ARBA" id="ARBA00023030"/>
    </source>
</evidence>
<comment type="PTM">
    <text evidence="9">PSK-alpha is produced by endopeptidase digestion. PSK-beta is produced from PSK-alpha by exopeptidase digestion.</text>
</comment>
<dbReference type="Proteomes" id="UP000594263">
    <property type="component" value="Unplaced"/>
</dbReference>
<keyword evidence="4 9" id="KW-0964">Secreted</keyword>
<comment type="function">
    <text evidence="9">Promotes plant cell differentiation, organogenesis and somatic embryogenesis as well as cell proliferation.</text>
</comment>
<feature type="chain" id="PRO_5031608335" description="Phytosulfokine" evidence="9">
    <location>
        <begin position="26"/>
        <end position="81"/>
    </location>
</feature>
<dbReference type="EnsemblPlants" id="Kaladp0694s0001.1.v1.1">
    <property type="protein sequence ID" value="Kaladp0694s0001.1.v1.1"/>
    <property type="gene ID" value="Kaladp0694s0001.v1.1"/>
</dbReference>
<keyword evidence="8 9" id="KW-0339">Growth factor</keyword>
<dbReference type="OMA" id="TINNNHP"/>
<evidence type="ECO:0000256" key="3">
    <source>
        <dbReference type="ARBA" id="ARBA00022473"/>
    </source>
</evidence>
<keyword evidence="11" id="KW-1185">Reference proteome</keyword>
<proteinExistence type="inferred from homology"/>
<dbReference type="Pfam" id="PF06404">
    <property type="entry name" value="PSK"/>
    <property type="match status" value="1"/>
</dbReference>
<evidence type="ECO:0000256" key="9">
    <source>
        <dbReference type="RuleBase" id="RU368031"/>
    </source>
</evidence>